<organism evidence="2 3">
    <name type="scientific">Marasmius tenuissimus</name>
    <dbReference type="NCBI Taxonomy" id="585030"/>
    <lineage>
        <taxon>Eukaryota</taxon>
        <taxon>Fungi</taxon>
        <taxon>Dikarya</taxon>
        <taxon>Basidiomycota</taxon>
        <taxon>Agaricomycotina</taxon>
        <taxon>Agaricomycetes</taxon>
        <taxon>Agaricomycetidae</taxon>
        <taxon>Agaricales</taxon>
        <taxon>Marasmiineae</taxon>
        <taxon>Marasmiaceae</taxon>
        <taxon>Marasmius</taxon>
    </lineage>
</organism>
<feature type="compositionally biased region" description="Acidic residues" evidence="1">
    <location>
        <begin position="191"/>
        <end position="219"/>
    </location>
</feature>
<name>A0ABR2ZW78_9AGAR</name>
<feature type="compositionally biased region" description="Polar residues" evidence="1">
    <location>
        <begin position="180"/>
        <end position="189"/>
    </location>
</feature>
<protein>
    <submittedName>
        <fullName evidence="2">Uncharacterized protein</fullName>
    </submittedName>
</protein>
<reference evidence="2 3" key="1">
    <citation type="submission" date="2024-05" db="EMBL/GenBank/DDBJ databases">
        <title>A draft genome resource for the thread blight pathogen Marasmius tenuissimus strain MS-2.</title>
        <authorList>
            <person name="Yulfo-Soto G.E."/>
            <person name="Baruah I.K."/>
            <person name="Amoako-Attah I."/>
            <person name="Bukari Y."/>
            <person name="Meinhardt L.W."/>
            <person name="Bailey B.A."/>
            <person name="Cohen S.P."/>
        </authorList>
    </citation>
    <scope>NUCLEOTIDE SEQUENCE [LARGE SCALE GENOMIC DNA]</scope>
    <source>
        <strain evidence="2 3">MS-2</strain>
    </source>
</reference>
<dbReference type="Proteomes" id="UP001437256">
    <property type="component" value="Unassembled WGS sequence"/>
</dbReference>
<gene>
    <name evidence="2" type="ORF">AAF712_007481</name>
</gene>
<evidence type="ECO:0000256" key="1">
    <source>
        <dbReference type="SAM" id="MobiDB-lite"/>
    </source>
</evidence>
<evidence type="ECO:0000313" key="3">
    <source>
        <dbReference type="Proteomes" id="UP001437256"/>
    </source>
</evidence>
<feature type="region of interest" description="Disordered" evidence="1">
    <location>
        <begin position="180"/>
        <end position="219"/>
    </location>
</feature>
<sequence length="219" mass="24402">MSIPTFPYNQSQSRLDVDLHTPFRGSSLLRRSFSQSTRRSTQRSTTSSFVASPLFASRFYDSDSFDEDSSEWDNEDHAQYLIIPSHSPFFTPPQPFHSSPYGLGQSSQMAFSCDSLNDGGSDIDRAAQIFHDELARMAPGLEDRKIDPGCLKEMGAELVVSPLRLFEEYFYDSLSGQDPVSSAVVTATENPVEEEADSEDDDDGELYCTDSEDVSDDEV</sequence>
<proteinExistence type="predicted"/>
<keyword evidence="3" id="KW-1185">Reference proteome</keyword>
<comment type="caution">
    <text evidence="2">The sequence shown here is derived from an EMBL/GenBank/DDBJ whole genome shotgun (WGS) entry which is preliminary data.</text>
</comment>
<dbReference type="EMBL" id="JBBXMP010000046">
    <property type="protein sequence ID" value="KAL0065570.1"/>
    <property type="molecule type" value="Genomic_DNA"/>
</dbReference>
<evidence type="ECO:0000313" key="2">
    <source>
        <dbReference type="EMBL" id="KAL0065570.1"/>
    </source>
</evidence>
<accession>A0ABR2ZW78</accession>